<reference evidence="1" key="1">
    <citation type="submission" date="2021-10" db="EMBL/GenBank/DDBJ databases">
        <authorList>
            <person name="Criscuolo A."/>
        </authorList>
    </citation>
    <scope>NUCLEOTIDE SEQUENCE</scope>
    <source>
        <strain evidence="1">CIP111885</strain>
    </source>
</reference>
<proteinExistence type="predicted"/>
<dbReference type="InterPro" id="IPR025432">
    <property type="entry name" value="YhfH-like"/>
</dbReference>
<dbReference type="Proteomes" id="UP000789845">
    <property type="component" value="Unassembled WGS sequence"/>
</dbReference>
<protein>
    <recommendedName>
        <fullName evidence="3">YhfH family protein</fullName>
    </recommendedName>
</protein>
<gene>
    <name evidence="1" type="ORF">NEOCIP111885_03003</name>
</gene>
<comment type="caution">
    <text evidence="1">The sequence shown here is derived from an EMBL/GenBank/DDBJ whole genome shotgun (WGS) entry which is preliminary data.</text>
</comment>
<dbReference type="AlphaFoldDB" id="A0A9C7GAZ6"/>
<dbReference type="Pfam" id="PF14149">
    <property type="entry name" value="YhfH"/>
    <property type="match status" value="1"/>
</dbReference>
<sequence length="46" mass="5264">MLENVTEFFKNLPPKLCSKCGEIVEEQHECYGDKCDKCLGVTEIKN</sequence>
<dbReference type="EMBL" id="CAKJTG010000017">
    <property type="protein sequence ID" value="CAG9609261.1"/>
    <property type="molecule type" value="Genomic_DNA"/>
</dbReference>
<evidence type="ECO:0000313" key="2">
    <source>
        <dbReference type="Proteomes" id="UP000789845"/>
    </source>
</evidence>
<evidence type="ECO:0000313" key="1">
    <source>
        <dbReference type="EMBL" id="CAG9609261.1"/>
    </source>
</evidence>
<evidence type="ECO:0008006" key="3">
    <source>
        <dbReference type="Google" id="ProtNLM"/>
    </source>
</evidence>
<organism evidence="1 2">
    <name type="scientific">Pseudoneobacillus rhizosphaerae</name>
    <dbReference type="NCBI Taxonomy" id="2880968"/>
    <lineage>
        <taxon>Bacteria</taxon>
        <taxon>Bacillati</taxon>
        <taxon>Bacillota</taxon>
        <taxon>Bacilli</taxon>
        <taxon>Bacillales</taxon>
        <taxon>Bacillaceae</taxon>
        <taxon>Pseudoneobacillus</taxon>
    </lineage>
</organism>
<accession>A0A9C7GAZ6</accession>
<keyword evidence="2" id="KW-1185">Reference proteome</keyword>
<name>A0A9C7GAZ6_9BACI</name>
<dbReference type="RefSeq" id="WP_230497496.1">
    <property type="nucleotide sequence ID" value="NZ_CAKJTG010000017.1"/>
</dbReference>